<evidence type="ECO:0000256" key="4">
    <source>
        <dbReference type="ARBA" id="ARBA00023180"/>
    </source>
</evidence>
<proteinExistence type="inferred from homology"/>
<protein>
    <recommendedName>
        <fullName evidence="5">EGF-like domain-containing protein</fullName>
    </recommendedName>
</protein>
<reference evidence="6 7" key="1">
    <citation type="journal article" date="2018" name="Nat. Ecol. Evol.">
        <title>Shark genomes provide insights into elasmobranch evolution and the origin of vertebrates.</title>
        <authorList>
            <person name="Hara Y"/>
            <person name="Yamaguchi K"/>
            <person name="Onimaru K"/>
            <person name="Kadota M"/>
            <person name="Koyanagi M"/>
            <person name="Keeley SD"/>
            <person name="Tatsumi K"/>
            <person name="Tanaka K"/>
            <person name="Motone F"/>
            <person name="Kageyama Y"/>
            <person name="Nozu R"/>
            <person name="Adachi N"/>
            <person name="Nishimura O"/>
            <person name="Nakagawa R"/>
            <person name="Tanegashima C"/>
            <person name="Kiyatake I"/>
            <person name="Matsumoto R"/>
            <person name="Murakumo K"/>
            <person name="Nishida K"/>
            <person name="Terakita A"/>
            <person name="Kuratani S"/>
            <person name="Sato K"/>
            <person name="Hyodo S Kuraku.S."/>
        </authorList>
    </citation>
    <scope>NUCLEOTIDE SEQUENCE [LARGE SCALE GENOMIC DNA]</scope>
</reference>
<comment type="similarity">
    <text evidence="1">Belongs to the EGF-CFC (Cripto-1/FRL1/Cryptic) family.</text>
</comment>
<dbReference type="InterPro" id="IPR000742">
    <property type="entry name" value="EGF"/>
</dbReference>
<keyword evidence="4" id="KW-0325">Glycoprotein</keyword>
<name>A0A401P9J0_SCYTO</name>
<dbReference type="Pfam" id="PF09443">
    <property type="entry name" value="CFC"/>
    <property type="match status" value="1"/>
</dbReference>
<evidence type="ECO:0000256" key="3">
    <source>
        <dbReference type="ARBA" id="ARBA00023157"/>
    </source>
</evidence>
<organism evidence="6 7">
    <name type="scientific">Scyliorhinus torazame</name>
    <name type="common">Cloudy catshark</name>
    <name type="synonym">Catulus torazame</name>
    <dbReference type="NCBI Taxonomy" id="75743"/>
    <lineage>
        <taxon>Eukaryota</taxon>
        <taxon>Metazoa</taxon>
        <taxon>Chordata</taxon>
        <taxon>Craniata</taxon>
        <taxon>Vertebrata</taxon>
        <taxon>Chondrichthyes</taxon>
        <taxon>Elasmobranchii</taxon>
        <taxon>Galeomorphii</taxon>
        <taxon>Galeoidea</taxon>
        <taxon>Carcharhiniformes</taxon>
        <taxon>Scyliorhinidae</taxon>
        <taxon>Scyliorhinus</taxon>
    </lineage>
</organism>
<gene>
    <name evidence="6" type="ORF">scyTo_0010615</name>
</gene>
<accession>A0A401P9J0</accession>
<dbReference type="FunFam" id="2.10.25.10:FF:000421">
    <property type="entry name" value="Teratocarcinoma-derived growth factor"/>
    <property type="match status" value="1"/>
</dbReference>
<sequence>MLDGVRSPKFRCRAVVGGINSHFPIFSNSFERFFSVVLFTLQTAKIGAESAGKPHGSALNLFNQFNKQAEERKSGHGGAIIPFIGLTDSSRLNRNCCQNGGTCVLGSFCVCPKYFLGRNCEYDERIRNCGKIPEGAWIPQNCTWCRCSYGILHCIQESHDDCGEK</sequence>
<keyword evidence="3" id="KW-1015">Disulfide bond</keyword>
<dbReference type="GO" id="GO:0007165">
    <property type="term" value="P:signal transduction"/>
    <property type="evidence" value="ECO:0007669"/>
    <property type="project" value="UniProtKB-ARBA"/>
</dbReference>
<dbReference type="InterPro" id="IPR019011">
    <property type="entry name" value="Cryptic/Cripto_CFC-dom"/>
</dbReference>
<evidence type="ECO:0000259" key="5">
    <source>
        <dbReference type="PROSITE" id="PS00022"/>
    </source>
</evidence>
<dbReference type="EMBL" id="BFAA01004617">
    <property type="protein sequence ID" value="GCB69743.1"/>
    <property type="molecule type" value="Genomic_DNA"/>
</dbReference>
<evidence type="ECO:0000256" key="2">
    <source>
        <dbReference type="ARBA" id="ARBA00022536"/>
    </source>
</evidence>
<feature type="domain" description="EGF-like" evidence="5">
    <location>
        <begin position="109"/>
        <end position="120"/>
    </location>
</feature>
<dbReference type="AlphaFoldDB" id="A0A401P9J0"/>
<dbReference type="Gene3D" id="2.10.25.10">
    <property type="entry name" value="Laminin"/>
    <property type="match status" value="1"/>
</dbReference>
<evidence type="ECO:0000313" key="6">
    <source>
        <dbReference type="EMBL" id="GCB69743.1"/>
    </source>
</evidence>
<keyword evidence="7" id="KW-1185">Reference proteome</keyword>
<evidence type="ECO:0000313" key="7">
    <source>
        <dbReference type="Proteomes" id="UP000288216"/>
    </source>
</evidence>
<comment type="caution">
    <text evidence="6">The sequence shown here is derived from an EMBL/GenBank/DDBJ whole genome shotgun (WGS) entry which is preliminary data.</text>
</comment>
<dbReference type="OrthoDB" id="9893603at2759"/>
<evidence type="ECO:0000256" key="1">
    <source>
        <dbReference type="ARBA" id="ARBA00007384"/>
    </source>
</evidence>
<dbReference type="PROSITE" id="PS00022">
    <property type="entry name" value="EGF_1"/>
    <property type="match status" value="1"/>
</dbReference>
<dbReference type="CDD" id="cd00054">
    <property type="entry name" value="EGF_CA"/>
    <property type="match status" value="1"/>
</dbReference>
<keyword evidence="2" id="KW-0245">EGF-like domain</keyword>
<dbReference type="SUPFAM" id="SSF57196">
    <property type="entry name" value="EGF/Laminin"/>
    <property type="match status" value="2"/>
</dbReference>
<dbReference type="STRING" id="75743.A0A401P9J0"/>
<dbReference type="Proteomes" id="UP000288216">
    <property type="component" value="Unassembled WGS sequence"/>
</dbReference>